<comment type="caution">
    <text evidence="2">The sequence shown here is derived from an EMBL/GenBank/DDBJ whole genome shotgun (WGS) entry which is preliminary data.</text>
</comment>
<organism evidence="2 3">
    <name type="scientific">Lysobacter defluvii IMMIB APB-9 = DSM 18482</name>
    <dbReference type="NCBI Taxonomy" id="1385515"/>
    <lineage>
        <taxon>Bacteria</taxon>
        <taxon>Pseudomonadati</taxon>
        <taxon>Pseudomonadota</taxon>
        <taxon>Gammaproteobacteria</taxon>
        <taxon>Lysobacterales</taxon>
        <taxon>Lysobacteraceae</taxon>
        <taxon>Novilysobacter</taxon>
    </lineage>
</organism>
<keyword evidence="3" id="KW-1185">Reference proteome</keyword>
<evidence type="ECO:0000313" key="2">
    <source>
        <dbReference type="EMBL" id="KGO98946.1"/>
    </source>
</evidence>
<dbReference type="OrthoDB" id="7273732at2"/>
<dbReference type="EMBL" id="AVBH01000039">
    <property type="protein sequence ID" value="KGO98946.1"/>
    <property type="molecule type" value="Genomic_DNA"/>
</dbReference>
<sequence length="170" mass="19237">MDKTATERLTQWLRDAHTMETEAETMLKALSSRIENYPELRQRIDQHVEETRNQARRIEARLEAMDSSPSSVKDTAASAMASLHAGGNAMMSDEVVKGLGMAYAFEHMEIISYRNLMYAAEQYGDSATAELCRQIIPEEEAMADWLARHQQTLVQQFLAREQTDGATAKH</sequence>
<evidence type="ECO:0000313" key="3">
    <source>
        <dbReference type="Proteomes" id="UP000030003"/>
    </source>
</evidence>
<name>A0A0A0MBP2_9GAMM</name>
<dbReference type="SUPFAM" id="SSF47240">
    <property type="entry name" value="Ferritin-like"/>
    <property type="match status" value="1"/>
</dbReference>
<dbReference type="Gene3D" id="1.20.1260.10">
    <property type="match status" value="1"/>
</dbReference>
<dbReference type="InterPro" id="IPR009078">
    <property type="entry name" value="Ferritin-like_SF"/>
</dbReference>
<dbReference type="Pfam" id="PF05974">
    <property type="entry name" value="DUF892"/>
    <property type="match status" value="1"/>
</dbReference>
<dbReference type="AlphaFoldDB" id="A0A0A0MBP2"/>
<feature type="coiled-coil region" evidence="1">
    <location>
        <begin position="41"/>
        <end position="68"/>
    </location>
</feature>
<dbReference type="InterPro" id="IPR010287">
    <property type="entry name" value="DUF892_YciF-like"/>
</dbReference>
<evidence type="ECO:0000256" key="1">
    <source>
        <dbReference type="SAM" id="Coils"/>
    </source>
</evidence>
<gene>
    <name evidence="2" type="ORF">N791_12805</name>
</gene>
<dbReference type="RefSeq" id="WP_027069965.1">
    <property type="nucleotide sequence ID" value="NZ_AUHT01000008.1"/>
</dbReference>
<dbReference type="InterPro" id="IPR012347">
    <property type="entry name" value="Ferritin-like"/>
</dbReference>
<dbReference type="STRING" id="1385515.GCA_000423325_01629"/>
<protein>
    <submittedName>
        <fullName evidence="2">Uncharacterized protein</fullName>
    </submittedName>
</protein>
<accession>A0A0A0MBP2</accession>
<dbReference type="Proteomes" id="UP000030003">
    <property type="component" value="Unassembled WGS sequence"/>
</dbReference>
<keyword evidence="1" id="KW-0175">Coiled coil</keyword>
<proteinExistence type="predicted"/>
<dbReference type="eggNOG" id="COG3685">
    <property type="taxonomic scope" value="Bacteria"/>
</dbReference>
<reference evidence="2 3" key="1">
    <citation type="submission" date="2013-08" db="EMBL/GenBank/DDBJ databases">
        <title>Genomic analysis of Lysobacter defluvii.</title>
        <authorList>
            <person name="Wang Q."/>
            <person name="Wang G."/>
        </authorList>
    </citation>
    <scope>NUCLEOTIDE SEQUENCE [LARGE SCALE GENOMIC DNA]</scope>
    <source>
        <strain evidence="2 3">IMMIB APB-9</strain>
    </source>
</reference>